<sequence length="404" mass="44379">MPSPPAGLDIVSLTGASGSQLDFWIDAVNKNAGKKILTKTGKVDIRRDRLAGYYGLDLSVIPAAPTIGPIPHDVDINKRQWAHLRLLGAEWAEKDSANIPFRLVKDEITESVNAPHCNYIGFAHSHSCPYIIKSAIQETLANAGGVSARTLSDNEQNPGNIDDETVQALIQSARDGDISAIVKLFKVQASISGKELFSPAAPNVLSSDSNSNPSTSSSTSLSITAQTPLSPSTLAVQSADSAPDSRILASGGMEIEALSRAEGLRDVIEQCENGAVAKIRELYGPQTGREANPMWANIKMTITRRERVALELKNEFRGDKEKFFAFFTVPDSGSKKRKVTEPTEKLRPLRRIVEAISRRNKDLTTEQQLEVYQNNGVFSAELWEMKWSGNNKWEIWRAIGMERY</sequence>
<accession>A0AAD6XHM3</accession>
<dbReference type="Proteomes" id="UP001222325">
    <property type="component" value="Unassembled WGS sequence"/>
</dbReference>
<name>A0AAD6XHM3_9AGAR</name>
<comment type="caution">
    <text evidence="2">The sequence shown here is derived from an EMBL/GenBank/DDBJ whole genome shotgun (WGS) entry which is preliminary data.</text>
</comment>
<gene>
    <name evidence="2" type="ORF">B0H15DRAFT_794362</name>
</gene>
<feature type="compositionally biased region" description="Low complexity" evidence="1">
    <location>
        <begin position="205"/>
        <end position="222"/>
    </location>
</feature>
<dbReference type="EMBL" id="JARJCN010000165">
    <property type="protein sequence ID" value="KAJ7066767.1"/>
    <property type="molecule type" value="Genomic_DNA"/>
</dbReference>
<protein>
    <submittedName>
        <fullName evidence="2">Uncharacterized protein</fullName>
    </submittedName>
</protein>
<feature type="region of interest" description="Disordered" evidence="1">
    <location>
        <begin position="203"/>
        <end position="225"/>
    </location>
</feature>
<dbReference type="AlphaFoldDB" id="A0AAD6XHM3"/>
<organism evidence="2 3">
    <name type="scientific">Mycena belliarum</name>
    <dbReference type="NCBI Taxonomy" id="1033014"/>
    <lineage>
        <taxon>Eukaryota</taxon>
        <taxon>Fungi</taxon>
        <taxon>Dikarya</taxon>
        <taxon>Basidiomycota</taxon>
        <taxon>Agaricomycotina</taxon>
        <taxon>Agaricomycetes</taxon>
        <taxon>Agaricomycetidae</taxon>
        <taxon>Agaricales</taxon>
        <taxon>Marasmiineae</taxon>
        <taxon>Mycenaceae</taxon>
        <taxon>Mycena</taxon>
    </lineage>
</organism>
<keyword evidence="3" id="KW-1185">Reference proteome</keyword>
<evidence type="ECO:0000256" key="1">
    <source>
        <dbReference type="SAM" id="MobiDB-lite"/>
    </source>
</evidence>
<evidence type="ECO:0000313" key="3">
    <source>
        <dbReference type="Proteomes" id="UP001222325"/>
    </source>
</evidence>
<evidence type="ECO:0000313" key="2">
    <source>
        <dbReference type="EMBL" id="KAJ7066767.1"/>
    </source>
</evidence>
<reference evidence="2" key="1">
    <citation type="submission" date="2023-03" db="EMBL/GenBank/DDBJ databases">
        <title>Massive genome expansion in bonnet fungi (Mycena s.s.) driven by repeated elements and novel gene families across ecological guilds.</title>
        <authorList>
            <consortium name="Lawrence Berkeley National Laboratory"/>
            <person name="Harder C.B."/>
            <person name="Miyauchi S."/>
            <person name="Viragh M."/>
            <person name="Kuo A."/>
            <person name="Thoen E."/>
            <person name="Andreopoulos B."/>
            <person name="Lu D."/>
            <person name="Skrede I."/>
            <person name="Drula E."/>
            <person name="Henrissat B."/>
            <person name="Morin E."/>
            <person name="Kohler A."/>
            <person name="Barry K."/>
            <person name="LaButti K."/>
            <person name="Morin E."/>
            <person name="Salamov A."/>
            <person name="Lipzen A."/>
            <person name="Mereny Z."/>
            <person name="Hegedus B."/>
            <person name="Baldrian P."/>
            <person name="Stursova M."/>
            <person name="Weitz H."/>
            <person name="Taylor A."/>
            <person name="Grigoriev I.V."/>
            <person name="Nagy L.G."/>
            <person name="Martin F."/>
            <person name="Kauserud H."/>
        </authorList>
    </citation>
    <scope>NUCLEOTIDE SEQUENCE</scope>
    <source>
        <strain evidence="2">CBHHK173m</strain>
    </source>
</reference>
<proteinExistence type="predicted"/>